<evidence type="ECO:0000256" key="7">
    <source>
        <dbReference type="ARBA" id="ARBA00023136"/>
    </source>
</evidence>
<keyword evidence="3" id="KW-0645">Protease</keyword>
<dbReference type="PANTHER" id="PTHR43066:SF1">
    <property type="entry name" value="RHOMBOID PROTEIN 2"/>
    <property type="match status" value="1"/>
</dbReference>
<dbReference type="GO" id="GO:0004252">
    <property type="term" value="F:serine-type endopeptidase activity"/>
    <property type="evidence" value="ECO:0007669"/>
    <property type="project" value="InterPro"/>
</dbReference>
<name>A0A6C0C6S5_9ZZZZ</name>
<keyword evidence="5" id="KW-0378">Hydrolase</keyword>
<evidence type="ECO:0000256" key="6">
    <source>
        <dbReference type="ARBA" id="ARBA00022989"/>
    </source>
</evidence>
<feature type="transmembrane region" description="Helical" evidence="8">
    <location>
        <begin position="45"/>
        <end position="66"/>
    </location>
</feature>
<reference evidence="10" key="1">
    <citation type="journal article" date="2020" name="Nature">
        <title>Giant virus diversity and host interactions through global metagenomics.</title>
        <authorList>
            <person name="Schulz F."/>
            <person name="Roux S."/>
            <person name="Paez-Espino D."/>
            <person name="Jungbluth S."/>
            <person name="Walsh D.A."/>
            <person name="Denef V.J."/>
            <person name="McMahon K.D."/>
            <person name="Konstantinidis K.T."/>
            <person name="Eloe-Fadrosh E.A."/>
            <person name="Kyrpides N.C."/>
            <person name="Woyke T."/>
        </authorList>
    </citation>
    <scope>NUCLEOTIDE SEQUENCE</scope>
    <source>
        <strain evidence="10">GVMAG-M-3300020192-26</strain>
    </source>
</reference>
<dbReference type="Pfam" id="PF01694">
    <property type="entry name" value="Rhomboid"/>
    <property type="match status" value="1"/>
</dbReference>
<evidence type="ECO:0000256" key="2">
    <source>
        <dbReference type="ARBA" id="ARBA00009045"/>
    </source>
</evidence>
<dbReference type="GO" id="GO:0016020">
    <property type="term" value="C:membrane"/>
    <property type="evidence" value="ECO:0007669"/>
    <property type="project" value="UniProtKB-SubCell"/>
</dbReference>
<feature type="transmembrane region" description="Helical" evidence="8">
    <location>
        <begin position="75"/>
        <end position="94"/>
    </location>
</feature>
<keyword evidence="4 8" id="KW-0812">Transmembrane</keyword>
<protein>
    <recommendedName>
        <fullName evidence="9">Peptidase S54 rhomboid domain-containing protein</fullName>
    </recommendedName>
</protein>
<evidence type="ECO:0000256" key="3">
    <source>
        <dbReference type="ARBA" id="ARBA00022670"/>
    </source>
</evidence>
<evidence type="ECO:0000313" key="10">
    <source>
        <dbReference type="EMBL" id="QHT00047.1"/>
    </source>
</evidence>
<dbReference type="PANTHER" id="PTHR43066">
    <property type="entry name" value="RHOMBOID-RELATED PROTEIN"/>
    <property type="match status" value="1"/>
</dbReference>
<comment type="subcellular location">
    <subcellularLocation>
        <location evidence="1">Membrane</location>
        <topology evidence="1">Multi-pass membrane protein</topology>
    </subcellularLocation>
</comment>
<accession>A0A6C0C6S5</accession>
<comment type="similarity">
    <text evidence="2">Belongs to the peptidase S54 family.</text>
</comment>
<evidence type="ECO:0000256" key="5">
    <source>
        <dbReference type="ARBA" id="ARBA00022801"/>
    </source>
</evidence>
<dbReference type="EMBL" id="MN739352">
    <property type="protein sequence ID" value="QHT00047.1"/>
    <property type="molecule type" value="Genomic_DNA"/>
</dbReference>
<evidence type="ECO:0000259" key="9">
    <source>
        <dbReference type="Pfam" id="PF01694"/>
    </source>
</evidence>
<keyword evidence="7 8" id="KW-0472">Membrane</keyword>
<organism evidence="10">
    <name type="scientific">viral metagenome</name>
    <dbReference type="NCBI Taxonomy" id="1070528"/>
    <lineage>
        <taxon>unclassified sequences</taxon>
        <taxon>metagenomes</taxon>
        <taxon>organismal metagenomes</taxon>
    </lineage>
</organism>
<dbReference type="SUPFAM" id="SSF144091">
    <property type="entry name" value="Rhomboid-like"/>
    <property type="match status" value="1"/>
</dbReference>
<evidence type="ECO:0000256" key="8">
    <source>
        <dbReference type="SAM" id="Phobius"/>
    </source>
</evidence>
<feature type="transmembrane region" description="Helical" evidence="8">
    <location>
        <begin position="114"/>
        <end position="137"/>
    </location>
</feature>
<dbReference type="AlphaFoldDB" id="A0A6C0C6S5"/>
<sequence>MNMYETGSEIINYQLRSFYHANLQHLAANAISFYGLSFIEDVIGTSRFIVCIVFLWIVSSTLLYIYHEMFSSRKILTVGFSAVIFGLFVVYFSLMHESPSMTVAKLVISILPQMIIPGVSFEGHIFGVIAGFLYVTLFPVG</sequence>
<dbReference type="InterPro" id="IPR035952">
    <property type="entry name" value="Rhomboid-like_sf"/>
</dbReference>
<evidence type="ECO:0000256" key="4">
    <source>
        <dbReference type="ARBA" id="ARBA00022692"/>
    </source>
</evidence>
<feature type="domain" description="Peptidase S54 rhomboid" evidence="9">
    <location>
        <begin position="16"/>
        <end position="137"/>
    </location>
</feature>
<keyword evidence="6 8" id="KW-1133">Transmembrane helix</keyword>
<proteinExistence type="inferred from homology"/>
<evidence type="ECO:0000256" key="1">
    <source>
        <dbReference type="ARBA" id="ARBA00004141"/>
    </source>
</evidence>
<dbReference type="Gene3D" id="1.20.1540.10">
    <property type="entry name" value="Rhomboid-like"/>
    <property type="match status" value="1"/>
</dbReference>
<dbReference type="GO" id="GO:0006508">
    <property type="term" value="P:proteolysis"/>
    <property type="evidence" value="ECO:0007669"/>
    <property type="project" value="UniProtKB-KW"/>
</dbReference>
<dbReference type="InterPro" id="IPR022764">
    <property type="entry name" value="Peptidase_S54_rhomboid_dom"/>
</dbReference>